<evidence type="ECO:0000256" key="6">
    <source>
        <dbReference type="ARBA" id="ARBA00022517"/>
    </source>
</evidence>
<comment type="caution">
    <text evidence="14">The sequence shown here is derived from an EMBL/GenBank/DDBJ whole genome shotgun (WGS) entry which is preliminary data.</text>
</comment>
<dbReference type="PANTHER" id="PTHR12933">
    <property type="entry name" value="ORF PROTEIN-RELATED"/>
    <property type="match status" value="1"/>
</dbReference>
<evidence type="ECO:0000259" key="13">
    <source>
        <dbReference type="Pfam" id="PF22916"/>
    </source>
</evidence>
<keyword evidence="15" id="KW-1185">Reference proteome</keyword>
<evidence type="ECO:0000256" key="1">
    <source>
        <dbReference type="ARBA" id="ARBA00002883"/>
    </source>
</evidence>
<comment type="function">
    <text evidence="1">DEAD-box RNA helicase-like protein required for pre-18S rRNA processing, specifically at sites A0, A1, and A2.</text>
</comment>
<proteinExistence type="inferred from homology"/>
<evidence type="ECO:0000256" key="11">
    <source>
        <dbReference type="SAM" id="MobiDB-lite"/>
    </source>
</evidence>
<feature type="compositionally biased region" description="Basic and acidic residues" evidence="11">
    <location>
        <begin position="116"/>
        <end position="141"/>
    </location>
</feature>
<dbReference type="AlphaFoldDB" id="A0AAD5RU41"/>
<reference evidence="14" key="1">
    <citation type="submission" date="2022-07" db="EMBL/GenBank/DDBJ databases">
        <title>Draft genome sequence of Zalerion maritima ATCC 34329, a (micro)plastics degrading marine fungus.</title>
        <authorList>
            <person name="Paco A."/>
            <person name="Goncalves M.F.M."/>
            <person name="Rocha-Santos T.A.P."/>
            <person name="Alves A."/>
        </authorList>
    </citation>
    <scope>NUCLEOTIDE SEQUENCE</scope>
    <source>
        <strain evidence="14">ATCC 34329</strain>
    </source>
</reference>
<dbReference type="InterPro" id="IPR053940">
    <property type="entry name" value="UTP25_NTPase-like"/>
</dbReference>
<dbReference type="Pfam" id="PF22916">
    <property type="entry name" value="UTP25_NTPase-like"/>
    <property type="match status" value="1"/>
</dbReference>
<comment type="subunit">
    <text evidence="4">Component of the ribosomal small subunit (SSU) processome composed of at least 40 protein subunits and snoRNA U3.</text>
</comment>
<feature type="domain" description="UTP25 C-terminal" evidence="12">
    <location>
        <begin position="632"/>
        <end position="833"/>
    </location>
</feature>
<dbReference type="InterPro" id="IPR010678">
    <property type="entry name" value="UTP25"/>
</dbReference>
<sequence length="834" mass="94463">MGARGRAPSQKGGRSAASSRGKQKRSMPQTKFSAKRMGDEDLTDESEDDDESEQDSSHSDEESDEDEGLGDEKPKTHYSLLVEAINKKTKRKRENPHIDFGGTRSGLSQATKSLRHNIEEEQSRADKAQKARSEEHTEESKRIKRPKRNDSRANEKVDAIRKNDEHEPVLNEASGEHFNIGGTINPETVHTNPLAVNLSRDPKLISHVSAELDDDGRDSMERDIWEDTKAKEEDETGDDVSDGGELVEGLRQDPFHNHYSEPDEKDVAKKILAIKNSKWDMVRVATKLSKNVVVMPDVDGSSATANISFPPPVLDASTLNLKKRLQNGLGDSWEEGFDEEEQSFASLLFNYHDMLYCKRTHVNAPKLRKLLCLHALNHCLKTRDRVLKNNAKVSEAKKLKEEVDDEETEGDFQDQGFTRPKVLFLLPTREACARTVHTLIHLLAGMGQEHRKRFEEEFVDKEQKFGHGSDKPASFLDLFGGNDDDNFRIGIKLTRTTIKLYSKFYASEILLASPLGLRMAMEGDKKKGKEPDHEYLSSIEVVVVDQADALLMQNWEHVEHIFKHLNLMPDSKNDWEIGRVRPWYLEGQAQYYRQTVILSQFQTPELAELQRVHCLNWEGKVKVLPPSYSGEITKIPVKLRQTFTRFESKNVAGDPDARFRYFCATVVPTLARKGKKNTGGGGTLLFVPSYIDFVRVRNYFANSSAAANVSFGSISEYTDVRETSRAMSHFRTGRYSVLLYTERAHHFRRSVLRGVQRVVFYAPPDNPAFYGEVVGFLAKSRLDGTLDVERDDGGEKGSVRVIFSRYDVMKLERVVGTSRVGRMAGDRGDVFDFL</sequence>
<dbReference type="GO" id="GO:0032040">
    <property type="term" value="C:small-subunit processome"/>
    <property type="evidence" value="ECO:0007669"/>
    <property type="project" value="TreeGrafter"/>
</dbReference>
<evidence type="ECO:0000313" key="14">
    <source>
        <dbReference type="EMBL" id="KAJ2903202.1"/>
    </source>
</evidence>
<dbReference type="FunFam" id="3.40.50.300:FF:001559">
    <property type="entry name" value="U3 small nucleolar RNA-associated protein 25"/>
    <property type="match status" value="1"/>
</dbReference>
<feature type="compositionally biased region" description="Basic and acidic residues" evidence="11">
    <location>
        <begin position="148"/>
        <end position="158"/>
    </location>
</feature>
<feature type="domain" description="UTP25 NTP hydrolase-like" evidence="13">
    <location>
        <begin position="351"/>
        <end position="621"/>
    </location>
</feature>
<keyword evidence="9" id="KW-0687">Ribonucleoprotein</keyword>
<evidence type="ECO:0000256" key="4">
    <source>
        <dbReference type="ARBA" id="ARBA00011192"/>
    </source>
</evidence>
<name>A0AAD5RU41_9PEZI</name>
<comment type="subcellular location">
    <subcellularLocation>
        <location evidence="2">Nucleus</location>
        <location evidence="2">Nucleolus</location>
    </subcellularLocation>
</comment>
<dbReference type="EMBL" id="JAKWBI020000088">
    <property type="protein sequence ID" value="KAJ2903202.1"/>
    <property type="molecule type" value="Genomic_DNA"/>
</dbReference>
<feature type="region of interest" description="Disordered" evidence="11">
    <location>
        <begin position="1"/>
        <end position="158"/>
    </location>
</feature>
<dbReference type="GO" id="GO:0000462">
    <property type="term" value="P:maturation of SSU-rRNA from tricistronic rRNA transcript (SSU-rRNA, 5.8S rRNA, LSU-rRNA)"/>
    <property type="evidence" value="ECO:0007669"/>
    <property type="project" value="TreeGrafter"/>
</dbReference>
<dbReference type="PANTHER" id="PTHR12933:SF0">
    <property type="entry name" value="U3 SMALL NUCLEOLAR RNA-ASSOCIATED PROTEIN 25 HOMOLOG"/>
    <property type="match status" value="1"/>
</dbReference>
<keyword evidence="7" id="KW-0698">rRNA processing</keyword>
<organism evidence="14 15">
    <name type="scientific">Zalerion maritima</name>
    <dbReference type="NCBI Taxonomy" id="339359"/>
    <lineage>
        <taxon>Eukaryota</taxon>
        <taxon>Fungi</taxon>
        <taxon>Dikarya</taxon>
        <taxon>Ascomycota</taxon>
        <taxon>Pezizomycotina</taxon>
        <taxon>Sordariomycetes</taxon>
        <taxon>Lulworthiomycetidae</taxon>
        <taxon>Lulworthiales</taxon>
        <taxon>Lulworthiaceae</taxon>
        <taxon>Zalerion</taxon>
    </lineage>
</organism>
<dbReference type="GO" id="GO:0034511">
    <property type="term" value="F:U3 snoRNA binding"/>
    <property type="evidence" value="ECO:0007669"/>
    <property type="project" value="InterPro"/>
</dbReference>
<feature type="compositionally biased region" description="Acidic residues" evidence="11">
    <location>
        <begin position="40"/>
        <end position="54"/>
    </location>
</feature>
<evidence type="ECO:0000313" key="15">
    <source>
        <dbReference type="Proteomes" id="UP001201980"/>
    </source>
</evidence>
<evidence type="ECO:0000259" key="12">
    <source>
        <dbReference type="Pfam" id="PF06862"/>
    </source>
</evidence>
<dbReference type="Pfam" id="PF06862">
    <property type="entry name" value="Utp25_C"/>
    <property type="match status" value="1"/>
</dbReference>
<evidence type="ECO:0000256" key="8">
    <source>
        <dbReference type="ARBA" id="ARBA00023242"/>
    </source>
</evidence>
<comment type="similarity">
    <text evidence="3">Belongs to the UTP25 family.</text>
</comment>
<evidence type="ECO:0000256" key="2">
    <source>
        <dbReference type="ARBA" id="ARBA00004604"/>
    </source>
</evidence>
<dbReference type="Gene3D" id="3.40.50.300">
    <property type="entry name" value="P-loop containing nucleotide triphosphate hydrolases"/>
    <property type="match status" value="1"/>
</dbReference>
<feature type="compositionally biased region" description="Polar residues" evidence="11">
    <location>
        <begin position="16"/>
        <end position="32"/>
    </location>
</feature>
<evidence type="ECO:0000256" key="3">
    <source>
        <dbReference type="ARBA" id="ARBA00009223"/>
    </source>
</evidence>
<dbReference type="InterPro" id="IPR027417">
    <property type="entry name" value="P-loop_NTPase"/>
</dbReference>
<dbReference type="Proteomes" id="UP001201980">
    <property type="component" value="Unassembled WGS sequence"/>
</dbReference>
<dbReference type="InterPro" id="IPR053939">
    <property type="entry name" value="UTP25_C"/>
</dbReference>
<accession>A0AAD5RU41</accession>
<protein>
    <recommendedName>
        <fullName evidence="5">U3 small nucleolar RNA-associated protein 25</fullName>
    </recommendedName>
    <alternativeName>
        <fullName evidence="10">U three protein 25</fullName>
    </alternativeName>
</protein>
<evidence type="ECO:0000256" key="9">
    <source>
        <dbReference type="ARBA" id="ARBA00023274"/>
    </source>
</evidence>
<dbReference type="GO" id="GO:0019843">
    <property type="term" value="F:rRNA binding"/>
    <property type="evidence" value="ECO:0007669"/>
    <property type="project" value="TreeGrafter"/>
</dbReference>
<keyword evidence="6" id="KW-0690">Ribosome biogenesis</keyword>
<evidence type="ECO:0000256" key="10">
    <source>
        <dbReference type="ARBA" id="ARBA00031846"/>
    </source>
</evidence>
<evidence type="ECO:0000256" key="7">
    <source>
        <dbReference type="ARBA" id="ARBA00022552"/>
    </source>
</evidence>
<gene>
    <name evidence="14" type="ORF">MKZ38_010238</name>
</gene>
<keyword evidence="8" id="KW-0539">Nucleus</keyword>
<evidence type="ECO:0000256" key="5">
    <source>
        <dbReference type="ARBA" id="ARBA00015422"/>
    </source>
</evidence>